<protein>
    <submittedName>
        <fullName evidence="1">Uncharacterized protein</fullName>
    </submittedName>
</protein>
<accession>A0ACC1HMP3</accession>
<evidence type="ECO:0000313" key="1">
    <source>
        <dbReference type="EMBL" id="KAJ1675604.1"/>
    </source>
</evidence>
<dbReference type="Proteomes" id="UP001145114">
    <property type="component" value="Unassembled WGS sequence"/>
</dbReference>
<gene>
    <name evidence="1" type="ORF">EV182_000950</name>
</gene>
<comment type="caution">
    <text evidence="1">The sequence shown here is derived from an EMBL/GenBank/DDBJ whole genome shotgun (WGS) entry which is preliminary data.</text>
</comment>
<reference evidence="1" key="1">
    <citation type="submission" date="2022-06" db="EMBL/GenBank/DDBJ databases">
        <title>Phylogenomic reconstructions and comparative analyses of Kickxellomycotina fungi.</title>
        <authorList>
            <person name="Reynolds N.K."/>
            <person name="Stajich J.E."/>
            <person name="Barry K."/>
            <person name="Grigoriev I.V."/>
            <person name="Crous P."/>
            <person name="Smith M.E."/>
        </authorList>
    </citation>
    <scope>NUCLEOTIDE SEQUENCE</scope>
    <source>
        <strain evidence="1">RSA 2271</strain>
    </source>
</reference>
<proteinExistence type="predicted"/>
<dbReference type="EMBL" id="JAMZIH010005235">
    <property type="protein sequence ID" value="KAJ1675604.1"/>
    <property type="molecule type" value="Genomic_DNA"/>
</dbReference>
<keyword evidence="2" id="KW-1185">Reference proteome</keyword>
<name>A0ACC1HMP3_9FUNG</name>
<sequence>MSTIQGSSVDDKANSEMLKTNRDAYLRRQALERIDNAKFSWFHIHTIIVAGVGFFTDQYDLFVVNICMFWLGYIHYADAEGSAKNQTPTHIDTWVKASAQIGTMVGQILFGYLGDRLGRKRVYGIELMIIVVTTLAASFSSSAERGLSVYWVLFIWRFILGIGIGGDYPVSAVIASEYSSSRHRGAMIATIFAFQGLGIVCASLVAMIVLACFKHAIDQDQKMLDYCWRIVMGLGVVPGLAALYFRLTIPETPRYTLDIDHDNNKASKDVAKIFKYTESGSHEATLTATFNVHEVPEGGMAGGATGEVSKPSWAEFRRHFGKWKNFRVLLGTAVTWFALDVAFYGINLNSSIILSSIGFGGNPNKDSVYHMVFMNAVGNIILNCLGTLPGYVVTIFTVDRIGRRLLQFIGFAILVVLFLILGFAYHQILDRSVAGFIVLFTLAQFFMNFGPNATTFIIPAEAFPTRWRSTGHGLSAAMGKLGAIISQVGFFQLKDRGGKNAFIPHLIQIFALFMLIGLAFTWFVPETKGKTLEELAGEYEDDEDELVVAQVRA</sequence>
<organism evidence="1 2">
    <name type="scientific">Spiromyces aspiralis</name>
    <dbReference type="NCBI Taxonomy" id="68401"/>
    <lineage>
        <taxon>Eukaryota</taxon>
        <taxon>Fungi</taxon>
        <taxon>Fungi incertae sedis</taxon>
        <taxon>Zoopagomycota</taxon>
        <taxon>Kickxellomycotina</taxon>
        <taxon>Kickxellomycetes</taxon>
        <taxon>Kickxellales</taxon>
        <taxon>Kickxellaceae</taxon>
        <taxon>Spiromyces</taxon>
    </lineage>
</organism>
<evidence type="ECO:0000313" key="2">
    <source>
        <dbReference type="Proteomes" id="UP001145114"/>
    </source>
</evidence>